<evidence type="ECO:0000256" key="1">
    <source>
        <dbReference type="SAM" id="MobiDB-lite"/>
    </source>
</evidence>
<feature type="region of interest" description="Disordered" evidence="1">
    <location>
        <begin position="21"/>
        <end position="57"/>
    </location>
</feature>
<name>A0A1Y5PRX7_9MYCO</name>
<sequence>MSTRILLATFMSAAAIAAMTGCQRPSSPPPATTVTSAAPASVTGAAPTGASPTSAAPAGAALTRQACELLTPEVAKKYAGDDAQRQLFFDATPPLPVGDDGCYYTGSTREVSVLIYPVPTDPTAPVNHFNVIRADNRVEGVEYEAYWFGPAESIVAVKDGLLIGIKVAQIKGAWTDQDRADDIELANLVVPRFG</sequence>
<gene>
    <name evidence="3" type="ORF">MHPYR_60166</name>
</gene>
<evidence type="ECO:0000313" key="3">
    <source>
        <dbReference type="EMBL" id="SBS78678.1"/>
    </source>
</evidence>
<keyword evidence="2" id="KW-0732">Signal</keyword>
<evidence type="ECO:0000256" key="2">
    <source>
        <dbReference type="SAM" id="SignalP"/>
    </source>
</evidence>
<evidence type="ECO:0008006" key="4">
    <source>
        <dbReference type="Google" id="ProtNLM"/>
    </source>
</evidence>
<dbReference type="PROSITE" id="PS51257">
    <property type="entry name" value="PROKAR_LIPOPROTEIN"/>
    <property type="match status" value="1"/>
</dbReference>
<protein>
    <recommendedName>
        <fullName evidence="4">DUF3558 domain-containing protein</fullName>
    </recommendedName>
</protein>
<feature type="chain" id="PRO_5038480713" description="DUF3558 domain-containing protein" evidence="2">
    <location>
        <begin position="18"/>
        <end position="194"/>
    </location>
</feature>
<feature type="signal peptide" evidence="2">
    <location>
        <begin position="1"/>
        <end position="17"/>
    </location>
</feature>
<accession>A0A1Y5PRX7</accession>
<reference evidence="3" key="1">
    <citation type="submission" date="2016-03" db="EMBL/GenBank/DDBJ databases">
        <authorList>
            <person name="Ploux O."/>
        </authorList>
    </citation>
    <scope>NUCLEOTIDE SEQUENCE</scope>
    <source>
        <strain evidence="3">UC10</strain>
    </source>
</reference>
<dbReference type="EMBL" id="FLQS01000056">
    <property type="protein sequence ID" value="SBS78678.1"/>
    <property type="molecule type" value="Genomic_DNA"/>
</dbReference>
<dbReference type="AlphaFoldDB" id="A0A1Y5PRX7"/>
<organism evidence="3">
    <name type="scientific">uncultured Mycobacterium sp</name>
    <dbReference type="NCBI Taxonomy" id="171292"/>
    <lineage>
        <taxon>Bacteria</taxon>
        <taxon>Bacillati</taxon>
        <taxon>Actinomycetota</taxon>
        <taxon>Actinomycetes</taxon>
        <taxon>Mycobacteriales</taxon>
        <taxon>Mycobacteriaceae</taxon>
        <taxon>Mycobacterium</taxon>
        <taxon>environmental samples</taxon>
    </lineage>
</organism>
<proteinExistence type="predicted"/>
<feature type="compositionally biased region" description="Low complexity" evidence="1">
    <location>
        <begin position="32"/>
        <end position="57"/>
    </location>
</feature>